<dbReference type="RefSeq" id="WP_200256224.1">
    <property type="nucleotide sequence ID" value="NZ_NRSH01000008.1"/>
</dbReference>
<dbReference type="EMBL" id="NRSH01000008">
    <property type="protein sequence ID" value="MBK1725760.1"/>
    <property type="molecule type" value="Genomic_DNA"/>
</dbReference>
<evidence type="ECO:0000313" key="3">
    <source>
        <dbReference type="EMBL" id="MBK1725760.1"/>
    </source>
</evidence>
<evidence type="ECO:0000256" key="1">
    <source>
        <dbReference type="SAM" id="MobiDB-lite"/>
    </source>
</evidence>
<feature type="transmembrane region" description="Helical" evidence="2">
    <location>
        <begin position="40"/>
        <end position="62"/>
    </location>
</feature>
<keyword evidence="2" id="KW-1133">Transmembrane helix</keyword>
<comment type="caution">
    <text evidence="3">The sequence shown here is derived from an EMBL/GenBank/DDBJ whole genome shotgun (WGS) entry which is preliminary data.</text>
</comment>
<evidence type="ECO:0000256" key="2">
    <source>
        <dbReference type="SAM" id="Phobius"/>
    </source>
</evidence>
<protein>
    <recommendedName>
        <fullName evidence="5">Transmembrane protein</fullName>
    </recommendedName>
</protein>
<keyword evidence="2" id="KW-0472">Membrane</keyword>
<evidence type="ECO:0000313" key="4">
    <source>
        <dbReference type="Proteomes" id="UP000738126"/>
    </source>
</evidence>
<accession>A0ABS1E1V2</accession>
<organism evidence="3 4">
    <name type="scientific">Halorhodospira neutriphila</name>
    <dbReference type="NCBI Taxonomy" id="168379"/>
    <lineage>
        <taxon>Bacteria</taxon>
        <taxon>Pseudomonadati</taxon>
        <taxon>Pseudomonadota</taxon>
        <taxon>Gammaproteobacteria</taxon>
        <taxon>Chromatiales</taxon>
        <taxon>Ectothiorhodospiraceae</taxon>
        <taxon>Halorhodospira</taxon>
    </lineage>
</organism>
<proteinExistence type="predicted"/>
<evidence type="ECO:0008006" key="5">
    <source>
        <dbReference type="Google" id="ProtNLM"/>
    </source>
</evidence>
<keyword evidence="2" id="KW-0812">Transmembrane</keyword>
<keyword evidence="4" id="KW-1185">Reference proteome</keyword>
<gene>
    <name evidence="3" type="ORF">CKO13_01725</name>
</gene>
<sequence length="140" mass="15099">MPEEDPEREPSARPEPGAQQASSGGEAPAVSAGTLAMAVYVLYLVAPFVGGFTALVGVILAYVQREGAEPWLRTHYDNQISLFWWSLGAVAVSFVLAFIGIGVLLYLLWLVWLLVRATVGLAELNNRRALASPPSFLTGR</sequence>
<feature type="transmembrane region" description="Helical" evidence="2">
    <location>
        <begin position="82"/>
        <end position="115"/>
    </location>
</feature>
<dbReference type="Proteomes" id="UP000738126">
    <property type="component" value="Unassembled WGS sequence"/>
</dbReference>
<feature type="region of interest" description="Disordered" evidence="1">
    <location>
        <begin position="1"/>
        <end position="26"/>
    </location>
</feature>
<name>A0ABS1E1V2_9GAMM</name>
<reference evidence="3 4" key="1">
    <citation type="journal article" date="2020" name="Microorganisms">
        <title>Osmotic Adaptation and Compatible Solute Biosynthesis of Phototrophic Bacteria as Revealed from Genome Analyses.</title>
        <authorList>
            <person name="Imhoff J.F."/>
            <person name="Rahn T."/>
            <person name="Kunzel S."/>
            <person name="Keller A."/>
            <person name="Neulinger S.C."/>
        </authorList>
    </citation>
    <scope>NUCLEOTIDE SEQUENCE [LARGE SCALE GENOMIC DNA]</scope>
    <source>
        <strain evidence="3 4">DSM 15116</strain>
    </source>
</reference>